<protein>
    <submittedName>
        <fullName evidence="1">Uncharacterized protein</fullName>
    </submittedName>
</protein>
<dbReference type="Proteomes" id="UP001176059">
    <property type="component" value="Unassembled WGS sequence"/>
</dbReference>
<gene>
    <name evidence="1" type="ORF">DFJ43DRAFT_1008734</name>
</gene>
<reference evidence="1" key="1">
    <citation type="submission" date="2022-08" db="EMBL/GenBank/DDBJ databases">
        <authorList>
            <consortium name="DOE Joint Genome Institute"/>
            <person name="Min B."/>
            <person name="Sierra-Patev S."/>
            <person name="Naranjo-Ortiz M."/>
            <person name="Looney B."/>
            <person name="Konkel Z."/>
            <person name="Slot J.C."/>
            <person name="Sakamoto Y."/>
            <person name="Steenwyk J.L."/>
            <person name="Rokas A."/>
            <person name="Carro J."/>
            <person name="Camarero S."/>
            <person name="Ferreira P."/>
            <person name="Molpeceres G."/>
            <person name="Ruiz-duenas F.J."/>
            <person name="Serrano A."/>
            <person name="Henrissat B."/>
            <person name="Drula E."/>
            <person name="Hughes K.W."/>
            <person name="Mata J.L."/>
            <person name="Ishikawa N.K."/>
            <person name="Vargas-Isla R."/>
            <person name="Ushijima S."/>
            <person name="Smith C.A."/>
            <person name="Ahrendt S."/>
            <person name="Andreopoulos W."/>
            <person name="He G."/>
            <person name="LaButti K."/>
            <person name="Lipzen A."/>
            <person name="Ng V."/>
            <person name="Riley R."/>
            <person name="Sandor L."/>
            <person name="Barry K."/>
            <person name="Martinez A.T."/>
            <person name="Xiao Y."/>
            <person name="Gibbons J.G."/>
            <person name="Terashima K."/>
            <person name="Hibbett D.S."/>
            <person name="Grigoriev I.V."/>
        </authorList>
    </citation>
    <scope>NUCLEOTIDE SEQUENCE</scope>
    <source>
        <strain evidence="1">ET3784</strain>
    </source>
</reference>
<dbReference type="AlphaFoldDB" id="A0AA38J9E7"/>
<dbReference type="EMBL" id="JANVFO010000115">
    <property type="protein sequence ID" value="KAJ3711839.1"/>
    <property type="molecule type" value="Genomic_DNA"/>
</dbReference>
<keyword evidence="2" id="KW-1185">Reference proteome</keyword>
<reference evidence="1" key="2">
    <citation type="journal article" date="2023" name="Proc. Natl. Acad. Sci. U.S.A.">
        <title>A global phylogenomic analysis of the shiitake genus Lentinula.</title>
        <authorList>
            <person name="Sierra-Patev S."/>
            <person name="Min B."/>
            <person name="Naranjo-Ortiz M."/>
            <person name="Looney B."/>
            <person name="Konkel Z."/>
            <person name="Slot J.C."/>
            <person name="Sakamoto Y."/>
            <person name="Steenwyk J.L."/>
            <person name="Rokas A."/>
            <person name="Carro J."/>
            <person name="Camarero S."/>
            <person name="Ferreira P."/>
            <person name="Molpeceres G."/>
            <person name="Ruiz-Duenas F.J."/>
            <person name="Serrano A."/>
            <person name="Henrissat B."/>
            <person name="Drula E."/>
            <person name="Hughes K.W."/>
            <person name="Mata J.L."/>
            <person name="Ishikawa N.K."/>
            <person name="Vargas-Isla R."/>
            <person name="Ushijima S."/>
            <person name="Smith C.A."/>
            <person name="Donoghue J."/>
            <person name="Ahrendt S."/>
            <person name="Andreopoulos W."/>
            <person name="He G."/>
            <person name="LaButti K."/>
            <person name="Lipzen A."/>
            <person name="Ng V."/>
            <person name="Riley R."/>
            <person name="Sandor L."/>
            <person name="Barry K."/>
            <person name="Martinez A.T."/>
            <person name="Xiao Y."/>
            <person name="Gibbons J.G."/>
            <person name="Terashima K."/>
            <person name="Grigoriev I.V."/>
            <person name="Hibbett D."/>
        </authorList>
    </citation>
    <scope>NUCLEOTIDE SEQUENCE</scope>
    <source>
        <strain evidence="1">ET3784</strain>
    </source>
</reference>
<comment type="caution">
    <text evidence="1">The sequence shown here is derived from an EMBL/GenBank/DDBJ whole genome shotgun (WGS) entry which is preliminary data.</text>
</comment>
<name>A0AA38J9E7_9AGAR</name>
<evidence type="ECO:0000313" key="2">
    <source>
        <dbReference type="Proteomes" id="UP001176059"/>
    </source>
</evidence>
<feature type="non-terminal residue" evidence="1">
    <location>
        <position position="1"/>
    </location>
</feature>
<proteinExistence type="predicted"/>
<evidence type="ECO:0000313" key="1">
    <source>
        <dbReference type="EMBL" id="KAJ3711839.1"/>
    </source>
</evidence>
<sequence>KDTAFKYLDACPVDVIRQFINRSFRFMSAYRLGLTGKAAEWAVRKQKAHRSVSAAAMMHLDAILQPITT</sequence>
<accession>A0AA38J9E7</accession>
<organism evidence="1 2">
    <name type="scientific">Lentinula guzmanii</name>
    <dbReference type="NCBI Taxonomy" id="2804957"/>
    <lineage>
        <taxon>Eukaryota</taxon>
        <taxon>Fungi</taxon>
        <taxon>Dikarya</taxon>
        <taxon>Basidiomycota</taxon>
        <taxon>Agaricomycotina</taxon>
        <taxon>Agaricomycetes</taxon>
        <taxon>Agaricomycetidae</taxon>
        <taxon>Agaricales</taxon>
        <taxon>Marasmiineae</taxon>
        <taxon>Omphalotaceae</taxon>
        <taxon>Lentinula</taxon>
    </lineage>
</organism>